<evidence type="ECO:0000256" key="14">
    <source>
        <dbReference type="SAM" id="Phobius"/>
    </source>
</evidence>
<evidence type="ECO:0000256" key="2">
    <source>
        <dbReference type="ARBA" id="ARBA00004870"/>
    </source>
</evidence>
<accession>A0A347TKZ4</accession>
<evidence type="ECO:0000256" key="7">
    <source>
        <dbReference type="ARBA" id="ARBA00022679"/>
    </source>
</evidence>
<dbReference type="Proteomes" id="UP000224740">
    <property type="component" value="Unassembled WGS sequence"/>
</dbReference>
<keyword evidence="14" id="KW-1133">Transmembrane helix</keyword>
<evidence type="ECO:0000256" key="6">
    <source>
        <dbReference type="ARBA" id="ARBA00022556"/>
    </source>
</evidence>
<dbReference type="GO" id="GO:0005886">
    <property type="term" value="C:plasma membrane"/>
    <property type="evidence" value="ECO:0007669"/>
    <property type="project" value="TreeGrafter"/>
</dbReference>
<evidence type="ECO:0000256" key="10">
    <source>
        <dbReference type="ARBA" id="ARBA00022840"/>
    </source>
</evidence>
<comment type="catalytic activity">
    <reaction evidence="13">
        <text>a lipid A disaccharide + ATP = a lipid IVA + ADP + H(+)</text>
        <dbReference type="Rhea" id="RHEA:67840"/>
        <dbReference type="ChEBI" id="CHEBI:15378"/>
        <dbReference type="ChEBI" id="CHEBI:30616"/>
        <dbReference type="ChEBI" id="CHEBI:176343"/>
        <dbReference type="ChEBI" id="CHEBI:176425"/>
        <dbReference type="ChEBI" id="CHEBI:456216"/>
        <dbReference type="EC" id="2.7.1.130"/>
    </reaction>
</comment>
<dbReference type="GO" id="GO:0009245">
    <property type="term" value="P:lipid A biosynthetic process"/>
    <property type="evidence" value="ECO:0007669"/>
    <property type="project" value="UniProtKB-UniRule"/>
</dbReference>
<keyword evidence="14" id="KW-0472">Membrane</keyword>
<protein>
    <recommendedName>
        <fullName evidence="4 13">Tetraacyldisaccharide 4'-kinase</fullName>
        <ecNumber evidence="3 13">2.7.1.130</ecNumber>
    </recommendedName>
    <alternativeName>
        <fullName evidence="12 13">Lipid A 4'-kinase</fullName>
    </alternativeName>
</protein>
<dbReference type="KEGG" id="amar:AMRN_1537"/>
<dbReference type="Proteomes" id="UP000264693">
    <property type="component" value="Chromosome"/>
</dbReference>
<organism evidence="15 18">
    <name type="scientific">Malaciobacter marinus</name>
    <dbReference type="NCBI Taxonomy" id="505249"/>
    <lineage>
        <taxon>Bacteria</taxon>
        <taxon>Pseudomonadati</taxon>
        <taxon>Campylobacterota</taxon>
        <taxon>Epsilonproteobacteria</taxon>
        <taxon>Campylobacterales</taxon>
        <taxon>Arcobacteraceae</taxon>
        <taxon>Malaciobacter</taxon>
    </lineage>
</organism>
<keyword evidence="6 13" id="KW-0441">Lipid A biosynthesis</keyword>
<dbReference type="InterPro" id="IPR027417">
    <property type="entry name" value="P-loop_NTPase"/>
</dbReference>
<evidence type="ECO:0000256" key="4">
    <source>
        <dbReference type="ARBA" id="ARBA00016436"/>
    </source>
</evidence>
<evidence type="ECO:0000256" key="12">
    <source>
        <dbReference type="ARBA" id="ARBA00029757"/>
    </source>
</evidence>
<dbReference type="RefSeq" id="WP_099310879.1">
    <property type="nucleotide sequence ID" value="NZ_CP032101.1"/>
</dbReference>
<dbReference type="HAMAP" id="MF_00409">
    <property type="entry name" value="LpxK"/>
    <property type="match status" value="1"/>
</dbReference>
<keyword evidence="5 13" id="KW-0444">Lipid biosynthesis</keyword>
<evidence type="ECO:0000256" key="9">
    <source>
        <dbReference type="ARBA" id="ARBA00022777"/>
    </source>
</evidence>
<reference evidence="16" key="2">
    <citation type="submission" date="2017-09" db="EMBL/GenBank/DDBJ databases">
        <authorList>
            <person name="Perez-Cataluna A."/>
            <person name="Figueras M.J."/>
            <person name="Salas-Masso N."/>
        </authorList>
    </citation>
    <scope>NUCLEOTIDE SEQUENCE</scope>
    <source>
        <strain evidence="16">CECT 7727</strain>
    </source>
</reference>
<dbReference type="SUPFAM" id="SSF52540">
    <property type="entry name" value="P-loop containing nucleoside triphosphate hydrolases"/>
    <property type="match status" value="1"/>
</dbReference>
<evidence type="ECO:0000313" key="18">
    <source>
        <dbReference type="Proteomes" id="UP000264693"/>
    </source>
</evidence>
<name>A0A347TKZ4_9BACT</name>
<dbReference type="EC" id="2.7.1.130" evidence="3 13"/>
<dbReference type="Pfam" id="PF02606">
    <property type="entry name" value="LpxK"/>
    <property type="match status" value="1"/>
</dbReference>
<evidence type="ECO:0000256" key="1">
    <source>
        <dbReference type="ARBA" id="ARBA00002274"/>
    </source>
</evidence>
<feature type="transmembrane region" description="Helical" evidence="14">
    <location>
        <begin position="22"/>
        <end position="40"/>
    </location>
</feature>
<dbReference type="GO" id="GO:0009029">
    <property type="term" value="F:lipid-A 4'-kinase activity"/>
    <property type="evidence" value="ECO:0007669"/>
    <property type="project" value="UniProtKB-UniRule"/>
</dbReference>
<evidence type="ECO:0000256" key="11">
    <source>
        <dbReference type="ARBA" id="ARBA00023098"/>
    </source>
</evidence>
<dbReference type="GO" id="GO:0005524">
    <property type="term" value="F:ATP binding"/>
    <property type="evidence" value="ECO:0007669"/>
    <property type="project" value="UniProtKB-UniRule"/>
</dbReference>
<keyword evidence="11 13" id="KW-0443">Lipid metabolism</keyword>
<reference evidence="15 18" key="3">
    <citation type="submission" date="2018-08" db="EMBL/GenBank/DDBJ databases">
        <title>Complete genome of the Arcobacter marinus type strain JCM 15502.</title>
        <authorList>
            <person name="Miller W.G."/>
            <person name="Yee E."/>
            <person name="Huynh S."/>
            <person name="Parker C.T."/>
        </authorList>
    </citation>
    <scope>NUCLEOTIDE SEQUENCE [LARGE SCALE GENOMIC DNA]</scope>
    <source>
        <strain evidence="15 18">JCM 15502</strain>
    </source>
</reference>
<keyword evidence="17" id="KW-1185">Reference proteome</keyword>
<sequence length="320" mass="36650">MKQKLFLWIEDYLFYPNTLQKIISFLFLPLTLIYLFIILIKRGLSKPQDFGIPVISVGNLIAGGSGKTPLTIALVKNKEDACVILRGYGRKSKGLYIISNKGKILQDIDVSGDEAMLLANSLPEATVIVSEDRVEAIKKAKELGCKIVFLDDGFSKYNINKFDILIKPKDEPTNIFCLPSGGYREPRMFYSFAQIVLQEGKSFKRFVSYSLNQKNVNVLPHKLLLLTAISKPKRLLDYLPKGVKVVAFEDHHTFTNEEIEKIKNEYKGYFIVTTQKDYVKLKKFDLGDVYLMNLELQLDNKNIDFSLMNDYINSYKKINE</sequence>
<evidence type="ECO:0000256" key="8">
    <source>
        <dbReference type="ARBA" id="ARBA00022741"/>
    </source>
</evidence>
<dbReference type="PANTHER" id="PTHR42724">
    <property type="entry name" value="TETRAACYLDISACCHARIDE 4'-KINASE"/>
    <property type="match status" value="1"/>
</dbReference>
<dbReference type="PANTHER" id="PTHR42724:SF1">
    <property type="entry name" value="TETRAACYLDISACCHARIDE 4'-KINASE, MITOCHONDRIAL-RELATED"/>
    <property type="match status" value="1"/>
</dbReference>
<reference evidence="17" key="1">
    <citation type="submission" date="2017-09" db="EMBL/GenBank/DDBJ databases">
        <title>Arcobacter canalis sp. nov., a new species isolated from a water canal contaminated with urban sewage.</title>
        <authorList>
            <person name="Perez-Cataluna A."/>
            <person name="Salas-Masso N."/>
            <person name="Figueras M.J."/>
        </authorList>
    </citation>
    <scope>NUCLEOTIDE SEQUENCE [LARGE SCALE GENOMIC DNA]</scope>
    <source>
        <strain evidence="17">CECT 7727</strain>
    </source>
</reference>
<keyword evidence="14" id="KW-0812">Transmembrane</keyword>
<dbReference type="AlphaFoldDB" id="A0A347TKZ4"/>
<proteinExistence type="inferred from homology"/>
<keyword evidence="8 13" id="KW-0547">Nucleotide-binding</keyword>
<gene>
    <name evidence="13 15" type="primary">lpxK</name>
    <name evidence="15" type="ORF">AMRN_1537</name>
    <name evidence="16" type="ORF">CPH92_06225</name>
</gene>
<comment type="function">
    <text evidence="1 13">Transfers the gamma-phosphate of ATP to the 4'-position of a tetraacyldisaccharide 1-phosphate intermediate (termed DS-1-P) to form tetraacyldisaccharide 1,4'-bis-phosphate (lipid IVA).</text>
</comment>
<evidence type="ECO:0000313" key="15">
    <source>
        <dbReference type="EMBL" id="AXX87272.1"/>
    </source>
</evidence>
<dbReference type="NCBIfam" id="NF001892">
    <property type="entry name" value="PRK00652.1-5"/>
    <property type="match status" value="1"/>
</dbReference>
<dbReference type="EMBL" id="CP032101">
    <property type="protein sequence ID" value="AXX87272.1"/>
    <property type="molecule type" value="Genomic_DNA"/>
</dbReference>
<evidence type="ECO:0000256" key="3">
    <source>
        <dbReference type="ARBA" id="ARBA00012071"/>
    </source>
</evidence>
<dbReference type="NCBIfam" id="TIGR00682">
    <property type="entry name" value="lpxK"/>
    <property type="match status" value="1"/>
</dbReference>
<dbReference type="GO" id="GO:0009244">
    <property type="term" value="P:lipopolysaccharide core region biosynthetic process"/>
    <property type="evidence" value="ECO:0007669"/>
    <property type="project" value="TreeGrafter"/>
</dbReference>
<evidence type="ECO:0000256" key="5">
    <source>
        <dbReference type="ARBA" id="ARBA00022516"/>
    </source>
</evidence>
<dbReference type="InterPro" id="IPR003758">
    <property type="entry name" value="LpxK"/>
</dbReference>
<keyword evidence="10 13" id="KW-0067">ATP-binding</keyword>
<evidence type="ECO:0000313" key="17">
    <source>
        <dbReference type="Proteomes" id="UP000224740"/>
    </source>
</evidence>
<keyword evidence="9 13" id="KW-0418">Kinase</keyword>
<dbReference type="UniPathway" id="UPA00359">
    <property type="reaction ID" value="UER00482"/>
</dbReference>
<evidence type="ECO:0000313" key="16">
    <source>
        <dbReference type="EMBL" id="PHO15529.1"/>
    </source>
</evidence>
<keyword evidence="7 13" id="KW-0808">Transferase</keyword>
<dbReference type="EMBL" id="NXAO01000025">
    <property type="protein sequence ID" value="PHO15529.1"/>
    <property type="molecule type" value="Genomic_DNA"/>
</dbReference>
<comment type="similarity">
    <text evidence="13">Belongs to the LpxK family.</text>
</comment>
<feature type="binding site" evidence="13">
    <location>
        <begin position="61"/>
        <end position="68"/>
    </location>
    <ligand>
        <name>ATP</name>
        <dbReference type="ChEBI" id="CHEBI:30616"/>
    </ligand>
</feature>
<evidence type="ECO:0000256" key="13">
    <source>
        <dbReference type="HAMAP-Rule" id="MF_00409"/>
    </source>
</evidence>
<comment type="pathway">
    <text evidence="2 13">Glycolipid biosynthesis; lipid IV(A) biosynthesis; lipid IV(A) from (3R)-3-hydroxytetradecanoyl-[acyl-carrier-protein] and UDP-N-acetyl-alpha-D-glucosamine: step 6/6.</text>
</comment>